<reference evidence="2 3" key="1">
    <citation type="submission" date="2018-07" db="EMBL/GenBank/DDBJ databases">
        <title>Genomic Encyclopedia of Type Strains, Phase IV (KMG-IV): sequencing the most valuable type-strain genomes for metagenomic binning, comparative biology and taxonomic classification.</title>
        <authorList>
            <person name="Goeker M."/>
        </authorList>
    </citation>
    <scope>NUCLEOTIDE SEQUENCE [LARGE SCALE GENOMIC DNA]</scope>
    <source>
        <strain evidence="2 3">DSM 7466</strain>
    </source>
</reference>
<feature type="transmembrane region" description="Helical" evidence="1">
    <location>
        <begin position="154"/>
        <end position="175"/>
    </location>
</feature>
<dbReference type="GeneID" id="82297971"/>
<sequence length="300" mass="31534">MDLKEIKSVRVVPYTIMNSSIGAIWAFIFALLILIFAGAISSALPAEVRSLGGIITGISVVGLVVLPVGVFLLSIVESFLWAYIYNGLTPRLGGIKLALIAMEKVESFDIVSTSLILSAVAALLNFIYQLLAAPLQWIFFNTVANIAKTVEPSAVSSMAAVGSATALGTVINIVLTPVMTFIASFVIIAIGLLLYNFLAPRITPIKLKLSEFGEGLVSIDGIEAIPLGLITGSIAAVLGLIVGLIALIILAIAGEYTAGILILVALTVGAFIWAFIAYAVTALFYNVLAPRIGAVQIRLE</sequence>
<proteinExistence type="predicted"/>
<comment type="caution">
    <text evidence="2">The sequence shown here is derived from an EMBL/GenBank/DDBJ whole genome shotgun (WGS) entry which is preliminary data.</text>
</comment>
<protein>
    <recommendedName>
        <fullName evidence="4">DUF4013 domain-containing protein</fullName>
    </recommendedName>
</protein>
<dbReference type="RefSeq" id="WP_048176054.1">
    <property type="nucleotide sequence ID" value="NZ_QREL01000002.1"/>
</dbReference>
<evidence type="ECO:0008006" key="4">
    <source>
        <dbReference type="Google" id="ProtNLM"/>
    </source>
</evidence>
<evidence type="ECO:0000256" key="1">
    <source>
        <dbReference type="SAM" id="Phobius"/>
    </source>
</evidence>
<feature type="transmembrane region" description="Helical" evidence="1">
    <location>
        <begin position="227"/>
        <end position="254"/>
    </location>
</feature>
<name>A0A371NBI8_9EURY</name>
<feature type="transmembrane region" description="Helical" evidence="1">
    <location>
        <begin position="51"/>
        <end position="84"/>
    </location>
</feature>
<keyword evidence="1" id="KW-0472">Membrane</keyword>
<evidence type="ECO:0000313" key="2">
    <source>
        <dbReference type="EMBL" id="REE26401.1"/>
    </source>
</evidence>
<keyword evidence="3" id="KW-1185">Reference proteome</keyword>
<keyword evidence="1" id="KW-0812">Transmembrane</keyword>
<feature type="transmembrane region" description="Helical" evidence="1">
    <location>
        <begin position="181"/>
        <end position="198"/>
    </location>
</feature>
<evidence type="ECO:0000313" key="3">
    <source>
        <dbReference type="Proteomes" id="UP000256864"/>
    </source>
</evidence>
<feature type="transmembrane region" description="Helical" evidence="1">
    <location>
        <begin position="20"/>
        <end position="44"/>
    </location>
</feature>
<accession>A0A371NBI8</accession>
<feature type="transmembrane region" description="Helical" evidence="1">
    <location>
        <begin position="110"/>
        <end position="133"/>
    </location>
</feature>
<dbReference type="AlphaFoldDB" id="A0A371NBI8"/>
<keyword evidence="1" id="KW-1133">Transmembrane helix</keyword>
<organism evidence="2 3">
    <name type="scientific">Methanothermobacter defluvii</name>
    <dbReference type="NCBI Taxonomy" id="49339"/>
    <lineage>
        <taxon>Archaea</taxon>
        <taxon>Methanobacteriati</taxon>
        <taxon>Methanobacteriota</taxon>
        <taxon>Methanomada group</taxon>
        <taxon>Methanobacteria</taxon>
        <taxon>Methanobacteriales</taxon>
        <taxon>Methanobacteriaceae</taxon>
        <taxon>Methanothermobacter</taxon>
    </lineage>
</organism>
<dbReference type="Proteomes" id="UP000256864">
    <property type="component" value="Unassembled WGS sequence"/>
</dbReference>
<gene>
    <name evidence="2" type="ORF">C7452_1365</name>
</gene>
<feature type="transmembrane region" description="Helical" evidence="1">
    <location>
        <begin position="260"/>
        <end position="288"/>
    </location>
</feature>
<dbReference type="EMBL" id="QREL01000002">
    <property type="protein sequence ID" value="REE26401.1"/>
    <property type="molecule type" value="Genomic_DNA"/>
</dbReference>